<evidence type="ECO:0000313" key="4">
    <source>
        <dbReference type="Proteomes" id="UP000308549"/>
    </source>
</evidence>
<evidence type="ECO:0000256" key="1">
    <source>
        <dbReference type="SAM" id="MobiDB-lite"/>
    </source>
</evidence>
<proteinExistence type="predicted"/>
<accession>A0A4U0TTC7</accession>
<dbReference type="InterPro" id="IPR039535">
    <property type="entry name" value="ASST-like"/>
</dbReference>
<feature type="signal peptide" evidence="2">
    <location>
        <begin position="1"/>
        <end position="19"/>
    </location>
</feature>
<dbReference type="PANTHER" id="PTHR35340">
    <property type="entry name" value="PQQ ENZYME REPEAT PROTEIN-RELATED"/>
    <property type="match status" value="1"/>
</dbReference>
<feature type="region of interest" description="Disordered" evidence="1">
    <location>
        <begin position="374"/>
        <end position="393"/>
    </location>
</feature>
<dbReference type="SUPFAM" id="SSF50998">
    <property type="entry name" value="Quinoprotein alcohol dehydrogenase-like"/>
    <property type="match status" value="1"/>
</dbReference>
<dbReference type="Pfam" id="PF14269">
    <property type="entry name" value="Arylsulfotran_2"/>
    <property type="match status" value="1"/>
</dbReference>
<comment type="caution">
    <text evidence="3">The sequence shown here is derived from an EMBL/GenBank/DDBJ whole genome shotgun (WGS) entry which is preliminary data.</text>
</comment>
<dbReference type="InterPro" id="IPR011047">
    <property type="entry name" value="Quinoprotein_ADH-like_sf"/>
</dbReference>
<gene>
    <name evidence="3" type="ORF">B0A50_05914</name>
</gene>
<dbReference type="OrthoDB" id="5427350at2759"/>
<evidence type="ECO:0000313" key="3">
    <source>
        <dbReference type="EMBL" id="TKA25216.1"/>
    </source>
</evidence>
<organism evidence="3 4">
    <name type="scientific">Salinomyces thailandicus</name>
    <dbReference type="NCBI Taxonomy" id="706561"/>
    <lineage>
        <taxon>Eukaryota</taxon>
        <taxon>Fungi</taxon>
        <taxon>Dikarya</taxon>
        <taxon>Ascomycota</taxon>
        <taxon>Pezizomycotina</taxon>
        <taxon>Dothideomycetes</taxon>
        <taxon>Dothideomycetidae</taxon>
        <taxon>Mycosphaerellales</taxon>
        <taxon>Teratosphaeriaceae</taxon>
        <taxon>Salinomyces</taxon>
    </lineage>
</organism>
<feature type="compositionally biased region" description="Basic and acidic residues" evidence="1">
    <location>
        <begin position="383"/>
        <end position="392"/>
    </location>
</feature>
<evidence type="ECO:0008006" key="5">
    <source>
        <dbReference type="Google" id="ProtNLM"/>
    </source>
</evidence>
<dbReference type="EMBL" id="NAJL01000037">
    <property type="protein sequence ID" value="TKA25216.1"/>
    <property type="molecule type" value="Genomic_DNA"/>
</dbReference>
<protein>
    <recommendedName>
        <fullName evidence="5">Arylsulfotransferase</fullName>
    </recommendedName>
</protein>
<dbReference type="PANTHER" id="PTHR35340:SF5">
    <property type="entry name" value="ASST-DOMAIN-CONTAINING PROTEIN"/>
    <property type="match status" value="1"/>
</dbReference>
<feature type="chain" id="PRO_5020487944" description="Arylsulfotransferase" evidence="2">
    <location>
        <begin position="20"/>
        <end position="649"/>
    </location>
</feature>
<dbReference type="InterPro" id="IPR053143">
    <property type="entry name" value="Arylsulfate_ST"/>
</dbReference>
<evidence type="ECO:0000256" key="2">
    <source>
        <dbReference type="SAM" id="SignalP"/>
    </source>
</evidence>
<dbReference type="AlphaFoldDB" id="A0A4U0TTC7"/>
<dbReference type="Proteomes" id="UP000308549">
    <property type="component" value="Unassembled WGS sequence"/>
</dbReference>
<reference evidence="3 4" key="1">
    <citation type="submission" date="2017-03" db="EMBL/GenBank/DDBJ databases">
        <title>Genomes of endolithic fungi from Antarctica.</title>
        <authorList>
            <person name="Coleine C."/>
            <person name="Masonjones S."/>
            <person name="Stajich J.E."/>
        </authorList>
    </citation>
    <scope>NUCLEOTIDE SEQUENCE [LARGE SCALE GENOMIC DNA]</scope>
    <source>
        <strain evidence="3 4">CCFEE 6315</strain>
    </source>
</reference>
<name>A0A4U0TTC7_9PEZI</name>
<sequence>MPLLLLLLWHLALACLATAQAFPEHPPLPYDPSLDKGIRGSYPVKKFVSSKLTAPETNVVQWSPVCDDGRHYFLAPRGWKVPKPGPMILASDGSMIWSKHFANDFGGQAYDFKVQKYKGVDHLTFWLGDDRVRGHGAGEYYMLNASYDVVHKIRAGNGTHADLHELVITPEGTALMIVFQPLSFDVRPAGRKFNDVWNQAIWDCLIQEVDIESGSVVFEWRASEHLKISDSYNKLDDISRGTQANPYDPFHFNSVQKDELGNYLVSVRNTHAIYYVDAKTKNIIWTLGGRSNDFMDLSDGYALNFAWQHDARFVSPSLLPNMAAPQRLRNGVTRRLVTLFDNAAIDWDYHYGSPYSRGLLLELTYPTPGSAVKRASIPQSDISHTERRENAHPRSMASLSKQHAEKVAAVNGTDPKSTVRVLQSYKNPNPIRSGTQGSLQVLPSTDDNPAKLLIGYGLNPVLTEYSSNGSVLCNLHFGAQSAWEKGDVQSYRAYKSPWLGLPKTPPLAAIQNDKIFVTWNGATEVRTWLLQASESATEEKPWMTVAPPAMRQGFETAVQLPKEIPNAKFLRLVALDEEGELCPNGISNVLRTGGRTAALLGQATAGRMPLLLSCTVAACGVFGVYKILRWVVVWRRRSLDGAGAKRGQA</sequence>
<keyword evidence="4" id="KW-1185">Reference proteome</keyword>
<keyword evidence="2" id="KW-0732">Signal</keyword>